<accession>A0A9R1TBL2</accession>
<sequence length="529" mass="59751">MADTYTSIVDILRKKSRSILSELEKNSRLVEDGIRKLKIKSVNSCRGCISEASPSWKIRNDSTGVNDLLNPSNRDMTVGGRILISSKRPGLSLGPRKPVPGCYCTRRPKKVRYRSVNTICRPIEPCHYCRNHTDGLSILQDGLEAPEAPVSPALSNETLQKVQSIRYTPRSEFLRKVQRKVSEQSIQEIRPEHSPGSHSLPQSSRTLNINQEQNGIRETRESGGASSEKIKRAGAYRERNQRNGVVNIANDSTITDSHPRELIEVPVQVHRSDTSSITPELHDSDDVMIDRSRKSKSSSRIHQREFSPEIETILPSRVFHKSKSIAKKTISSTKRDDKGKEHKRDKSRGKSEVVRTLSQKSCHDVCCEVNERRRSLKKSRECCRHDEYCLSCLASGVIPLDEDRQTRELRKFREKNYFDTHESSQAISISESSGSLEQFELNSRLFPEPVGRISKDNIMVSMPVCATTQMKRIHYFPRSIVREGKKSIDNSSKKRHKGCPLTGHAIDLGVLKTPCPANSLALKHQKGVV</sequence>
<proteinExistence type="predicted"/>
<gene>
    <name evidence="2" type="primary">Mchl_0946</name>
    <name evidence="4" type="synonym">LOC105268510</name>
    <name evidence="2" type="ORF">g.40465</name>
</gene>
<dbReference type="AlphaFoldDB" id="A0A0C9QZD7"/>
<evidence type="ECO:0000313" key="4">
    <source>
        <dbReference type="RefSeq" id="XP_011306425.1"/>
    </source>
</evidence>
<dbReference type="EMBL" id="GBYB01001080">
    <property type="protein sequence ID" value="JAG70847.1"/>
    <property type="molecule type" value="Transcribed_RNA"/>
</dbReference>
<protein>
    <submittedName>
        <fullName evidence="2">Mchl_0946 protein</fullName>
    </submittedName>
</protein>
<keyword evidence="3" id="KW-1185">Reference proteome</keyword>
<organism evidence="2">
    <name type="scientific">Fopius arisanus</name>
    <dbReference type="NCBI Taxonomy" id="64838"/>
    <lineage>
        <taxon>Eukaryota</taxon>
        <taxon>Metazoa</taxon>
        <taxon>Ecdysozoa</taxon>
        <taxon>Arthropoda</taxon>
        <taxon>Hexapoda</taxon>
        <taxon>Insecta</taxon>
        <taxon>Pterygota</taxon>
        <taxon>Neoptera</taxon>
        <taxon>Endopterygota</taxon>
        <taxon>Hymenoptera</taxon>
        <taxon>Apocrita</taxon>
        <taxon>Ichneumonoidea</taxon>
        <taxon>Braconidae</taxon>
        <taxon>Opiinae</taxon>
        <taxon>Fopius</taxon>
    </lineage>
</organism>
<dbReference type="RefSeq" id="XP_011306425.1">
    <property type="nucleotide sequence ID" value="XM_011308123.1"/>
</dbReference>
<dbReference type="Proteomes" id="UP000694866">
    <property type="component" value="Unplaced"/>
</dbReference>
<evidence type="ECO:0000313" key="3">
    <source>
        <dbReference type="Proteomes" id="UP000694866"/>
    </source>
</evidence>
<name>A0A0C9QZD7_9HYME</name>
<dbReference type="KEGG" id="fas:105268510"/>
<accession>A0A0C9QZD7</accession>
<reference evidence="2" key="1">
    <citation type="submission" date="2015-01" db="EMBL/GenBank/DDBJ databases">
        <title>Transcriptome Assembly of Fopius arisanus.</title>
        <authorList>
            <person name="Geib S."/>
        </authorList>
    </citation>
    <scope>NUCLEOTIDE SEQUENCE</scope>
</reference>
<feature type="compositionally biased region" description="Basic and acidic residues" evidence="1">
    <location>
        <begin position="333"/>
        <end position="352"/>
    </location>
</feature>
<evidence type="ECO:0000313" key="2">
    <source>
        <dbReference type="EMBL" id="JAG70847.1"/>
    </source>
</evidence>
<feature type="compositionally biased region" description="Polar residues" evidence="1">
    <location>
        <begin position="196"/>
        <end position="214"/>
    </location>
</feature>
<evidence type="ECO:0000256" key="1">
    <source>
        <dbReference type="SAM" id="MobiDB-lite"/>
    </source>
</evidence>
<reference evidence="4" key="2">
    <citation type="submission" date="2025-04" db="UniProtKB">
        <authorList>
            <consortium name="RefSeq"/>
        </authorList>
    </citation>
    <scope>IDENTIFICATION</scope>
    <source>
        <strain evidence="4">USDA-PBARC FA_bdor</strain>
        <tissue evidence="4">Whole organism</tissue>
    </source>
</reference>
<dbReference type="GeneID" id="105268510"/>
<feature type="region of interest" description="Disordered" evidence="1">
    <location>
        <begin position="324"/>
        <end position="352"/>
    </location>
</feature>
<dbReference type="OrthoDB" id="10002384at2759"/>
<feature type="region of interest" description="Disordered" evidence="1">
    <location>
        <begin position="184"/>
        <end position="235"/>
    </location>
</feature>